<protein>
    <submittedName>
        <fullName evidence="2">PX domain protein</fullName>
    </submittedName>
</protein>
<name>A0A0B1T1P4_OESDE</name>
<dbReference type="CDD" id="cd06892">
    <property type="entry name" value="PX_SNX5_like"/>
    <property type="match status" value="1"/>
</dbReference>
<dbReference type="GO" id="GO:0035091">
    <property type="term" value="F:phosphatidylinositol binding"/>
    <property type="evidence" value="ECO:0007669"/>
    <property type="project" value="InterPro"/>
</dbReference>
<dbReference type="AlphaFoldDB" id="A0A0B1T1P4"/>
<evidence type="ECO:0000259" key="1">
    <source>
        <dbReference type="PROSITE" id="PS50195"/>
    </source>
</evidence>
<dbReference type="InterPro" id="IPR036871">
    <property type="entry name" value="PX_dom_sf"/>
</dbReference>
<dbReference type="FunFam" id="3.30.1520.10:FF:000001">
    <property type="entry name" value="Sorting nexin"/>
    <property type="match status" value="1"/>
</dbReference>
<dbReference type="Pfam" id="PF00787">
    <property type="entry name" value="PX"/>
    <property type="match status" value="1"/>
</dbReference>
<dbReference type="PANTHER" id="PTHR45850">
    <property type="entry name" value="SORTING NEXIN FAMILY MEMBER"/>
    <property type="match status" value="1"/>
</dbReference>
<dbReference type="PANTHER" id="PTHR45850:SF1">
    <property type="entry name" value="SORTING NEXIN 6, ISOFORM B"/>
    <property type="match status" value="1"/>
</dbReference>
<gene>
    <name evidence="2" type="ORF">OESDEN_10839</name>
</gene>
<proteinExistence type="predicted"/>
<evidence type="ECO:0000313" key="3">
    <source>
        <dbReference type="Proteomes" id="UP000053660"/>
    </source>
</evidence>
<reference evidence="2 3" key="1">
    <citation type="submission" date="2014-03" db="EMBL/GenBank/DDBJ databases">
        <title>Draft genome of the hookworm Oesophagostomum dentatum.</title>
        <authorList>
            <person name="Mitreva M."/>
        </authorList>
    </citation>
    <scope>NUCLEOTIDE SEQUENCE [LARGE SCALE GENOMIC DNA]</scope>
    <source>
        <strain evidence="2 3">OD-Hann</strain>
    </source>
</reference>
<dbReference type="PROSITE" id="PS50195">
    <property type="entry name" value="PX"/>
    <property type="match status" value="1"/>
</dbReference>
<keyword evidence="3" id="KW-1185">Reference proteome</keyword>
<dbReference type="InterPro" id="IPR001683">
    <property type="entry name" value="PX_dom"/>
</dbReference>
<dbReference type="EMBL" id="KN554354">
    <property type="protein sequence ID" value="KHJ89340.1"/>
    <property type="molecule type" value="Genomic_DNA"/>
</dbReference>
<accession>A0A0B1T1P4</accession>
<sequence length="348" mass="40417">MLSAAHRSLFAIDHCLNQHRTEEINVDLDTDNAICVDISDALSERDKVKYTVHTKTRLPGMRPETSVVREHEEFLWLHSVLDENESYAGFIVPPAPPHPDFESSREKLQKLGEGEATMTKEEFLKMKQELEQDYLAQFKKTVAMHEVFLQRIAAHAVFRQDTNFRIFLQYEDELTRRSPNPRNAYIFDDGRCSVRRLVRDGLSNFFLDFITCPRCGSKMRITQRHSKYKGEPRSYWTYRCLGCQSYRSLTSAQNQAPSYGLPKIVLYNSRNEWKQEQKPLTLKRAAPEEAPPQEQPAAPQESGFVIYIPRALTPEEIKIVRLAFFKILTNQYDEERDLPALRQLRGSG</sequence>
<feature type="domain" description="PX" evidence="1">
    <location>
        <begin position="28"/>
        <end position="174"/>
    </location>
</feature>
<dbReference type="Gene3D" id="3.30.1520.10">
    <property type="entry name" value="Phox-like domain"/>
    <property type="match status" value="1"/>
</dbReference>
<dbReference type="Proteomes" id="UP000053660">
    <property type="component" value="Unassembled WGS sequence"/>
</dbReference>
<dbReference type="OrthoDB" id="9976382at2759"/>
<evidence type="ECO:0000313" key="2">
    <source>
        <dbReference type="EMBL" id="KHJ89340.1"/>
    </source>
</evidence>
<dbReference type="GO" id="GO:0090389">
    <property type="term" value="P:phagosome-lysosome fusion involved in apoptotic cell clearance"/>
    <property type="evidence" value="ECO:0007669"/>
    <property type="project" value="TreeGrafter"/>
</dbReference>
<dbReference type="SUPFAM" id="SSF64268">
    <property type="entry name" value="PX domain"/>
    <property type="match status" value="1"/>
</dbReference>
<organism evidence="2 3">
    <name type="scientific">Oesophagostomum dentatum</name>
    <name type="common">Nodular worm</name>
    <dbReference type="NCBI Taxonomy" id="61180"/>
    <lineage>
        <taxon>Eukaryota</taxon>
        <taxon>Metazoa</taxon>
        <taxon>Ecdysozoa</taxon>
        <taxon>Nematoda</taxon>
        <taxon>Chromadorea</taxon>
        <taxon>Rhabditida</taxon>
        <taxon>Rhabditina</taxon>
        <taxon>Rhabditomorpha</taxon>
        <taxon>Strongyloidea</taxon>
        <taxon>Strongylidae</taxon>
        <taxon>Oesophagostomum</taxon>
    </lineage>
</organism>